<gene>
    <name evidence="2" type="ORF">Q7C36_022312</name>
</gene>
<feature type="region of interest" description="Disordered" evidence="1">
    <location>
        <begin position="266"/>
        <end position="291"/>
    </location>
</feature>
<reference evidence="2" key="1">
    <citation type="submission" date="2023-08" db="EMBL/GenBank/DDBJ databases">
        <title>Pelteobagrus vachellii genome.</title>
        <authorList>
            <person name="Liu H."/>
        </authorList>
    </citation>
    <scope>NUCLEOTIDE SEQUENCE</scope>
    <source>
        <strain evidence="2">PRFRI_2022a</strain>
        <tissue evidence="2">Muscle</tissue>
    </source>
</reference>
<comment type="caution">
    <text evidence="2">The sequence shown here is derived from an EMBL/GenBank/DDBJ whole genome shotgun (WGS) entry which is preliminary data.</text>
</comment>
<evidence type="ECO:0000313" key="2">
    <source>
        <dbReference type="EMBL" id="KAK2818379.1"/>
    </source>
</evidence>
<feature type="compositionally biased region" description="Polar residues" evidence="1">
    <location>
        <begin position="68"/>
        <end position="85"/>
    </location>
</feature>
<feature type="region of interest" description="Disordered" evidence="1">
    <location>
        <begin position="68"/>
        <end position="123"/>
    </location>
</feature>
<accession>A0AA88LMS2</accession>
<keyword evidence="3" id="KW-1185">Reference proteome</keyword>
<dbReference type="AlphaFoldDB" id="A0AA88LMS2"/>
<dbReference type="EMBL" id="JAVHJS010000024">
    <property type="protein sequence ID" value="KAK2818379.1"/>
    <property type="molecule type" value="Genomic_DNA"/>
</dbReference>
<feature type="compositionally biased region" description="Low complexity" evidence="1">
    <location>
        <begin position="99"/>
        <end position="121"/>
    </location>
</feature>
<evidence type="ECO:0000256" key="1">
    <source>
        <dbReference type="SAM" id="MobiDB-lite"/>
    </source>
</evidence>
<organism evidence="2 3">
    <name type="scientific">Tachysurus vachellii</name>
    <name type="common">Darkbarbel catfish</name>
    <name type="synonym">Pelteobagrus vachellii</name>
    <dbReference type="NCBI Taxonomy" id="175792"/>
    <lineage>
        <taxon>Eukaryota</taxon>
        <taxon>Metazoa</taxon>
        <taxon>Chordata</taxon>
        <taxon>Craniata</taxon>
        <taxon>Vertebrata</taxon>
        <taxon>Euteleostomi</taxon>
        <taxon>Actinopterygii</taxon>
        <taxon>Neopterygii</taxon>
        <taxon>Teleostei</taxon>
        <taxon>Ostariophysi</taxon>
        <taxon>Siluriformes</taxon>
        <taxon>Bagridae</taxon>
        <taxon>Tachysurus</taxon>
    </lineage>
</organism>
<feature type="compositionally biased region" description="Polar residues" evidence="1">
    <location>
        <begin position="266"/>
        <end position="282"/>
    </location>
</feature>
<feature type="region of interest" description="Disordered" evidence="1">
    <location>
        <begin position="204"/>
        <end position="239"/>
    </location>
</feature>
<proteinExistence type="predicted"/>
<dbReference type="Proteomes" id="UP001187315">
    <property type="component" value="Unassembled WGS sequence"/>
</dbReference>
<evidence type="ECO:0000313" key="3">
    <source>
        <dbReference type="Proteomes" id="UP001187315"/>
    </source>
</evidence>
<name>A0AA88LMS2_TACVA</name>
<protein>
    <submittedName>
        <fullName evidence="2">Uncharacterized protein</fullName>
    </submittedName>
</protein>
<feature type="compositionally biased region" description="Basic residues" evidence="1">
    <location>
        <begin position="87"/>
        <end position="96"/>
    </location>
</feature>
<sequence length="568" mass="63778">MYNNMVILREHYTTVINNLLAQITNFGDLEWQVAVKWARNRYKQKLIDSNLTACKQIILDKQSQSLDTAGPSHATSLQKAASPQAQVHKKPPRHNTAHSISPSLSSPSTVISPNNPNNINSEHTFHSRTVTTPEWQARAQRCFWVTPRSTAFFSPNLTQPVPPSDTLLEAISTWRAPAPIEVNQQETERFEDAEFPPLTHNWFSPPPSNPTTPPQPTLLSTTTLRVPSPRSPWAPKGNQVTLTKPSVRKQNPAVISEKNVPELSEINTHTGTQEGSQTTVPTRTKKPQQVPGRVWSPVVMVHPEIPNHELNEATVQGPRLMGGEVTFAEVAQTSTPEKVTTESQGTDEREVLIYSPPSVDSLLCTSQQDLNNSLLPIPQLTPTGTPESPGAFGPTRHRIIQRKMLDWSLNVRKKWCVVGDSNLSAIPAYYNRDLQIDSYPGATFRHAEAFISRANVWTTVEVIVLAFGINHRVQKRKETGVKELQRALKATKEKFPRASIWIPLINYSKALPFEEQIILNGLNAHIRRNMPFLPALPNTKFQVEDDQIHWTPDCAKAMLQHWSDHLNF</sequence>
<dbReference type="SUPFAM" id="SSF52266">
    <property type="entry name" value="SGNH hydrolase"/>
    <property type="match status" value="1"/>
</dbReference>
<feature type="compositionally biased region" description="Pro residues" evidence="1">
    <location>
        <begin position="204"/>
        <end position="216"/>
    </location>
</feature>